<reference evidence="1 2" key="1">
    <citation type="journal article" date="2020" name="Mol. Biol. Evol.">
        <title>Distinct Expression and Methylation Patterns for Genes with Different Fates following a Single Whole-Genome Duplication in Flowering Plants.</title>
        <authorList>
            <person name="Shi T."/>
            <person name="Rahmani R.S."/>
            <person name="Gugger P.F."/>
            <person name="Wang M."/>
            <person name="Li H."/>
            <person name="Zhang Y."/>
            <person name="Li Z."/>
            <person name="Wang Q."/>
            <person name="Van de Peer Y."/>
            <person name="Marchal K."/>
            <person name="Chen J."/>
        </authorList>
    </citation>
    <scope>NUCLEOTIDE SEQUENCE [LARGE SCALE GENOMIC DNA]</scope>
    <source>
        <tissue evidence="1">Leaf</tissue>
    </source>
</reference>
<sequence>MKQEMDEERNRAKAQQCLKIVEKLLMARDLIQNKKFAGRDQAVDPLLDSTDQILTIVDILLASKKQIKIHLDWYLFCNLMVSPAIWSSSEETIEDLPCSYG</sequence>
<dbReference type="PANTHER" id="PTHR45496:SF1">
    <property type="entry name" value="CHAPERONE DNAJ-DOMAIN SUPERFAMILY PROTEIN"/>
    <property type="match status" value="1"/>
</dbReference>
<dbReference type="AlphaFoldDB" id="A0A822Z1M8"/>
<dbReference type="InterPro" id="IPR053052">
    <property type="entry name" value="Imprinting_Balance_Reg"/>
</dbReference>
<proteinExistence type="predicted"/>
<dbReference type="EMBL" id="DUZY01000004">
    <property type="protein sequence ID" value="DAD36906.1"/>
    <property type="molecule type" value="Genomic_DNA"/>
</dbReference>
<evidence type="ECO:0000313" key="2">
    <source>
        <dbReference type="Proteomes" id="UP000607653"/>
    </source>
</evidence>
<evidence type="ECO:0000313" key="1">
    <source>
        <dbReference type="EMBL" id="DAD36906.1"/>
    </source>
</evidence>
<dbReference type="PANTHER" id="PTHR45496">
    <property type="entry name" value="CHAPERONE DNAJ-DOMAIN SUPERFAMILY PROTEIN"/>
    <property type="match status" value="1"/>
</dbReference>
<comment type="caution">
    <text evidence="1">The sequence shown here is derived from an EMBL/GenBank/DDBJ whole genome shotgun (WGS) entry which is preliminary data.</text>
</comment>
<name>A0A822Z1M8_NELNU</name>
<keyword evidence="2" id="KW-1185">Reference proteome</keyword>
<accession>A0A822Z1M8</accession>
<organism evidence="1 2">
    <name type="scientific">Nelumbo nucifera</name>
    <name type="common">Sacred lotus</name>
    <dbReference type="NCBI Taxonomy" id="4432"/>
    <lineage>
        <taxon>Eukaryota</taxon>
        <taxon>Viridiplantae</taxon>
        <taxon>Streptophyta</taxon>
        <taxon>Embryophyta</taxon>
        <taxon>Tracheophyta</taxon>
        <taxon>Spermatophyta</taxon>
        <taxon>Magnoliopsida</taxon>
        <taxon>Proteales</taxon>
        <taxon>Nelumbonaceae</taxon>
        <taxon>Nelumbo</taxon>
    </lineage>
</organism>
<protein>
    <submittedName>
        <fullName evidence="1">Uncharacterized protein</fullName>
    </submittedName>
</protein>
<dbReference type="Proteomes" id="UP000607653">
    <property type="component" value="Unassembled WGS sequence"/>
</dbReference>
<gene>
    <name evidence="1" type="ORF">HUJ06_007547</name>
</gene>